<accession>A0A4R7W1P5</accession>
<dbReference type="OrthoDB" id="7375897at2"/>
<protein>
    <recommendedName>
        <fullName evidence="1">UGSC-like domain-containing protein</fullName>
    </recommendedName>
</protein>
<evidence type="ECO:0000313" key="3">
    <source>
        <dbReference type="Proteomes" id="UP000294927"/>
    </source>
</evidence>
<dbReference type="EMBL" id="SOCP01000002">
    <property type="protein sequence ID" value="TDV56332.1"/>
    <property type="molecule type" value="Genomic_DNA"/>
</dbReference>
<reference evidence="2 3" key="1">
    <citation type="submission" date="2019-03" db="EMBL/GenBank/DDBJ databases">
        <title>Genomic Encyclopedia of Archaeal and Bacterial Type Strains, Phase II (KMG-II): from individual species to whole genera.</title>
        <authorList>
            <person name="Goeker M."/>
        </authorList>
    </citation>
    <scope>NUCLEOTIDE SEQUENCE [LARGE SCALE GENOMIC DNA]</scope>
    <source>
        <strain evidence="2 3">DSM 45499</strain>
    </source>
</reference>
<feature type="domain" description="UGSC-like" evidence="1">
    <location>
        <begin position="5"/>
        <end position="94"/>
    </location>
</feature>
<evidence type="ECO:0000313" key="2">
    <source>
        <dbReference type="EMBL" id="TDV56332.1"/>
    </source>
</evidence>
<comment type="caution">
    <text evidence="2">The sequence shown here is derived from an EMBL/GenBank/DDBJ whole genome shotgun (WGS) entry which is preliminary data.</text>
</comment>
<proteinExistence type="predicted"/>
<gene>
    <name evidence="2" type="ORF">CLV71_102399</name>
</gene>
<dbReference type="Proteomes" id="UP000294927">
    <property type="component" value="Unassembled WGS sequence"/>
</dbReference>
<dbReference type="AlphaFoldDB" id="A0A4R7W1P5"/>
<keyword evidence="3" id="KW-1185">Reference proteome</keyword>
<organism evidence="2 3">
    <name type="scientific">Actinophytocola oryzae</name>
    <dbReference type="NCBI Taxonomy" id="502181"/>
    <lineage>
        <taxon>Bacteria</taxon>
        <taxon>Bacillati</taxon>
        <taxon>Actinomycetota</taxon>
        <taxon>Actinomycetes</taxon>
        <taxon>Pseudonocardiales</taxon>
        <taxon>Pseudonocardiaceae</taxon>
    </lineage>
</organism>
<evidence type="ECO:0000259" key="1">
    <source>
        <dbReference type="Pfam" id="PF24696"/>
    </source>
</evidence>
<name>A0A4R7W1P5_9PSEU</name>
<sequence length="94" mass="10202">MTLHVFRPVPPDDQQLLQFAPRLDTLRGKRIGFIGNLKPNCDVLLHTTEDLLGERQAIAGTVYREKASCSSGAPVPMLDEIGRTCDAAVVALGD</sequence>
<dbReference type="InterPro" id="IPR057767">
    <property type="entry name" value="UGSC-like_dom"/>
</dbReference>
<dbReference type="Pfam" id="PF24696">
    <property type="entry name" value="UGSC"/>
    <property type="match status" value="1"/>
</dbReference>